<evidence type="ECO:0000256" key="7">
    <source>
        <dbReference type="ARBA" id="ARBA00023102"/>
    </source>
</evidence>
<dbReference type="Proteomes" id="UP001164718">
    <property type="component" value="Chromosome"/>
</dbReference>
<dbReference type="Pfam" id="PF00155">
    <property type="entry name" value="Aminotran_1_2"/>
    <property type="match status" value="1"/>
</dbReference>
<dbReference type="Gene3D" id="3.90.1150.10">
    <property type="entry name" value="Aspartate Aminotransferase, domain 1"/>
    <property type="match status" value="1"/>
</dbReference>
<gene>
    <name evidence="9 11" type="primary">hisC</name>
    <name evidence="11" type="ORF">OE104_06595</name>
</gene>
<organism evidence="11 12">
    <name type="scientific">Fervidibacillus albus</name>
    <dbReference type="NCBI Taxonomy" id="2980026"/>
    <lineage>
        <taxon>Bacteria</taxon>
        <taxon>Bacillati</taxon>
        <taxon>Bacillota</taxon>
        <taxon>Bacilli</taxon>
        <taxon>Bacillales</taxon>
        <taxon>Bacillaceae</taxon>
        <taxon>Fervidibacillus</taxon>
    </lineage>
</organism>
<dbReference type="EMBL" id="CP106878">
    <property type="protein sequence ID" value="WAA10973.1"/>
    <property type="molecule type" value="Genomic_DNA"/>
</dbReference>
<dbReference type="NCBIfam" id="TIGR01141">
    <property type="entry name" value="hisC"/>
    <property type="match status" value="1"/>
</dbReference>
<keyword evidence="4 9" id="KW-0032">Aminotransferase</keyword>
<keyword evidence="12" id="KW-1185">Reference proteome</keyword>
<dbReference type="PROSITE" id="PS00599">
    <property type="entry name" value="AA_TRANSFER_CLASS_2"/>
    <property type="match status" value="1"/>
</dbReference>
<proteinExistence type="inferred from homology"/>
<comment type="catalytic activity">
    <reaction evidence="8 9">
        <text>L-histidinol phosphate + 2-oxoglutarate = 3-(imidazol-4-yl)-2-oxopropyl phosphate + L-glutamate</text>
        <dbReference type="Rhea" id="RHEA:23744"/>
        <dbReference type="ChEBI" id="CHEBI:16810"/>
        <dbReference type="ChEBI" id="CHEBI:29985"/>
        <dbReference type="ChEBI" id="CHEBI:57766"/>
        <dbReference type="ChEBI" id="CHEBI:57980"/>
        <dbReference type="EC" id="2.6.1.9"/>
    </reaction>
</comment>
<dbReference type="KEGG" id="faf:OE104_06595"/>
<comment type="pathway">
    <text evidence="2 9">Amino-acid biosynthesis; L-histidine biosynthesis; L-histidine from 5-phospho-alpha-D-ribose 1-diphosphate: step 7/9.</text>
</comment>
<dbReference type="InterPro" id="IPR005861">
    <property type="entry name" value="HisP_aminotrans"/>
</dbReference>
<dbReference type="InterPro" id="IPR015424">
    <property type="entry name" value="PyrdxlP-dep_Trfase"/>
</dbReference>
<comment type="similarity">
    <text evidence="9">Belongs to the class-II pyridoxal-phosphate-dependent aminotransferase family. Histidinol-phosphate aminotransferase subfamily.</text>
</comment>
<evidence type="ECO:0000313" key="11">
    <source>
        <dbReference type="EMBL" id="WAA10973.1"/>
    </source>
</evidence>
<dbReference type="PANTHER" id="PTHR43643:SF3">
    <property type="entry name" value="HISTIDINOL-PHOSPHATE AMINOTRANSFERASE"/>
    <property type="match status" value="1"/>
</dbReference>
<dbReference type="CDD" id="cd00609">
    <property type="entry name" value="AAT_like"/>
    <property type="match status" value="1"/>
</dbReference>
<evidence type="ECO:0000256" key="6">
    <source>
        <dbReference type="ARBA" id="ARBA00022898"/>
    </source>
</evidence>
<keyword evidence="9" id="KW-0028">Amino-acid biosynthesis</keyword>
<dbReference type="SUPFAM" id="SSF53383">
    <property type="entry name" value="PLP-dependent transferases"/>
    <property type="match status" value="1"/>
</dbReference>
<evidence type="ECO:0000256" key="2">
    <source>
        <dbReference type="ARBA" id="ARBA00005011"/>
    </source>
</evidence>
<comment type="subunit">
    <text evidence="3 9">Homodimer.</text>
</comment>
<comment type="cofactor">
    <cofactor evidence="1 9">
        <name>pyridoxal 5'-phosphate</name>
        <dbReference type="ChEBI" id="CHEBI:597326"/>
    </cofactor>
</comment>
<dbReference type="RefSeq" id="WP_275418786.1">
    <property type="nucleotide sequence ID" value="NZ_CP106878.1"/>
</dbReference>
<dbReference type="EC" id="2.6.1.9" evidence="9"/>
<dbReference type="PANTHER" id="PTHR43643">
    <property type="entry name" value="HISTIDINOL-PHOSPHATE AMINOTRANSFERASE 2"/>
    <property type="match status" value="1"/>
</dbReference>
<feature type="domain" description="Aminotransferase class I/classII large" evidence="10">
    <location>
        <begin position="24"/>
        <end position="347"/>
    </location>
</feature>
<dbReference type="InterPro" id="IPR004839">
    <property type="entry name" value="Aminotransferase_I/II_large"/>
</dbReference>
<evidence type="ECO:0000313" key="12">
    <source>
        <dbReference type="Proteomes" id="UP001164718"/>
    </source>
</evidence>
<dbReference type="Gene3D" id="3.40.640.10">
    <property type="entry name" value="Type I PLP-dependent aspartate aminotransferase-like (Major domain)"/>
    <property type="match status" value="1"/>
</dbReference>
<keyword evidence="7 9" id="KW-0368">Histidine biosynthesis</keyword>
<reference evidence="11" key="1">
    <citation type="submission" date="2022-09" db="EMBL/GenBank/DDBJ databases">
        <title>Complete Genomes of Fervidibacillus albus and Fervidibacillus halotolerans isolated from tidal flat sediments.</title>
        <authorList>
            <person name="Kwon K.K."/>
            <person name="Yang S.-H."/>
            <person name="Park M.J."/>
            <person name="Oh H.-M."/>
        </authorList>
    </citation>
    <scope>NUCLEOTIDE SEQUENCE</scope>
    <source>
        <strain evidence="11">MEBiC13591</strain>
    </source>
</reference>
<evidence type="ECO:0000256" key="1">
    <source>
        <dbReference type="ARBA" id="ARBA00001933"/>
    </source>
</evidence>
<dbReference type="InterPro" id="IPR001917">
    <property type="entry name" value="Aminotrans_II_pyridoxalP_BS"/>
</dbReference>
<protein>
    <recommendedName>
        <fullName evidence="9">Histidinol-phosphate aminotransferase</fullName>
        <ecNumber evidence="9">2.6.1.9</ecNumber>
    </recommendedName>
    <alternativeName>
        <fullName evidence="9">Imidazole acetol-phosphate transaminase</fullName>
    </alternativeName>
</protein>
<dbReference type="HAMAP" id="MF_01023">
    <property type="entry name" value="HisC_aminotrans_2"/>
    <property type="match status" value="1"/>
</dbReference>
<evidence type="ECO:0000256" key="4">
    <source>
        <dbReference type="ARBA" id="ARBA00022576"/>
    </source>
</evidence>
<dbReference type="InterPro" id="IPR015421">
    <property type="entry name" value="PyrdxlP-dep_Trfase_major"/>
</dbReference>
<dbReference type="GO" id="GO:0004400">
    <property type="term" value="F:histidinol-phosphate transaminase activity"/>
    <property type="evidence" value="ECO:0007669"/>
    <property type="project" value="UniProtKB-UniRule"/>
</dbReference>
<evidence type="ECO:0000256" key="9">
    <source>
        <dbReference type="HAMAP-Rule" id="MF_01023"/>
    </source>
</evidence>
<evidence type="ECO:0000256" key="5">
    <source>
        <dbReference type="ARBA" id="ARBA00022679"/>
    </source>
</evidence>
<name>A0A9E8LWG3_9BACI</name>
<evidence type="ECO:0000256" key="3">
    <source>
        <dbReference type="ARBA" id="ARBA00011738"/>
    </source>
</evidence>
<keyword evidence="5 9" id="KW-0808">Transferase</keyword>
<dbReference type="AlphaFoldDB" id="A0A9E8LWG3"/>
<keyword evidence="6 9" id="KW-0663">Pyridoxal phosphate</keyword>
<dbReference type="InterPro" id="IPR050106">
    <property type="entry name" value="HistidinolP_aminotransfase"/>
</dbReference>
<dbReference type="InterPro" id="IPR015422">
    <property type="entry name" value="PyrdxlP-dep_Trfase_small"/>
</dbReference>
<feature type="modified residue" description="N6-(pyridoxal phosphate)lysine" evidence="9">
    <location>
        <position position="210"/>
    </location>
</feature>
<sequence length="351" mass="40198">MNIFWNELVKQTDPYVPGEQPSTTDCIKLNTNENPYPPSPEVTKAIFQELNGSLRLYPSPSAQPLRETIADYYGVNANEVFIGNGSDEVLAFAFMTFFERGKPILFPDITYSFYPVYTRLFRLEAKPIPLNEDFSIPVEQFFHSEGGVIFPNPNAPTGKFVPLEAIEEIVQHNPDQVVIVDEAYVDFGGSSAIKLIEKYEQLLVIQTMSKSRSLAGLRIGYAVGNRHLIEGLNRVKNSFNSYTVDRLAIAGAQASFQDEQYFQRTRTKIIRTRERVRKELKQLGFEVVDSLANFLFITHPKAQAKRLYEQLKTNGIYVRYFDKPRINNFLRVTIGTDEEMDTFLDKIKEFV</sequence>
<evidence type="ECO:0000259" key="10">
    <source>
        <dbReference type="Pfam" id="PF00155"/>
    </source>
</evidence>
<dbReference type="GO" id="GO:0000105">
    <property type="term" value="P:L-histidine biosynthetic process"/>
    <property type="evidence" value="ECO:0007669"/>
    <property type="project" value="UniProtKB-UniRule"/>
</dbReference>
<dbReference type="GO" id="GO:0030170">
    <property type="term" value="F:pyridoxal phosphate binding"/>
    <property type="evidence" value="ECO:0007669"/>
    <property type="project" value="InterPro"/>
</dbReference>
<accession>A0A9E8LWG3</accession>
<evidence type="ECO:0000256" key="8">
    <source>
        <dbReference type="ARBA" id="ARBA00047481"/>
    </source>
</evidence>